<accession>A0A917XIN7</accession>
<name>A0A917XIN7_9ACTN</name>
<proteinExistence type="predicted"/>
<evidence type="ECO:0000313" key="3">
    <source>
        <dbReference type="Proteomes" id="UP000653411"/>
    </source>
</evidence>
<reference evidence="2" key="1">
    <citation type="journal article" date="2014" name="Int. J. Syst. Evol. Microbiol.">
        <title>Complete genome sequence of Corynebacterium casei LMG S-19264T (=DSM 44701T), isolated from a smear-ripened cheese.</title>
        <authorList>
            <consortium name="US DOE Joint Genome Institute (JGI-PGF)"/>
            <person name="Walter F."/>
            <person name="Albersmeier A."/>
            <person name="Kalinowski J."/>
            <person name="Ruckert C."/>
        </authorList>
    </citation>
    <scope>NUCLEOTIDE SEQUENCE</scope>
    <source>
        <strain evidence="2">CGMCC 4.7110</strain>
    </source>
</reference>
<dbReference type="InterPro" id="IPR012337">
    <property type="entry name" value="RNaseH-like_sf"/>
</dbReference>
<gene>
    <name evidence="2" type="ORF">GCM10011578_066640</name>
</gene>
<reference evidence="2" key="2">
    <citation type="submission" date="2020-09" db="EMBL/GenBank/DDBJ databases">
        <authorList>
            <person name="Sun Q."/>
            <person name="Zhou Y."/>
        </authorList>
    </citation>
    <scope>NUCLEOTIDE SEQUENCE</scope>
    <source>
        <strain evidence="2">CGMCC 4.7110</strain>
    </source>
</reference>
<comment type="caution">
    <text evidence="2">The sequence shown here is derived from an EMBL/GenBank/DDBJ whole genome shotgun (WGS) entry which is preliminary data.</text>
</comment>
<keyword evidence="3" id="KW-1185">Reference proteome</keyword>
<dbReference type="InterPro" id="IPR001584">
    <property type="entry name" value="Integrase_cat-core"/>
</dbReference>
<dbReference type="GO" id="GO:0003676">
    <property type="term" value="F:nucleic acid binding"/>
    <property type="evidence" value="ECO:0007669"/>
    <property type="project" value="InterPro"/>
</dbReference>
<sequence length="208" mass="23792">MTVRDRLDGLWRDEDFVDWYPRDGRPGLSPAQLATVCLRRLYALVFLEHPTRRLHIAGVTAHPTAAWATWQARNLAAEPGASTDPVRFLIPDRDSRYTEAFDAVFHAEDIEIIRTPVRAPRAKAHCERVIGTLRREVLDHVLVLGEAHACQVLAEYQRHCNWLRPRRARSQLSPEAHEQPPQVRAPADRRVPCTRILGGVINEYRYAA</sequence>
<evidence type="ECO:0000313" key="2">
    <source>
        <dbReference type="EMBL" id="GGN29922.1"/>
    </source>
</evidence>
<dbReference type="Gene3D" id="3.30.420.10">
    <property type="entry name" value="Ribonuclease H-like superfamily/Ribonuclease H"/>
    <property type="match status" value="1"/>
</dbReference>
<organism evidence="2 3">
    <name type="scientific">Streptomyces fuscichromogenes</name>
    <dbReference type="NCBI Taxonomy" id="1324013"/>
    <lineage>
        <taxon>Bacteria</taxon>
        <taxon>Bacillati</taxon>
        <taxon>Actinomycetota</taxon>
        <taxon>Actinomycetes</taxon>
        <taxon>Kitasatosporales</taxon>
        <taxon>Streptomycetaceae</taxon>
        <taxon>Streptomyces</taxon>
    </lineage>
</organism>
<dbReference type="Proteomes" id="UP000653411">
    <property type="component" value="Unassembled WGS sequence"/>
</dbReference>
<evidence type="ECO:0000259" key="1">
    <source>
        <dbReference type="Pfam" id="PF13683"/>
    </source>
</evidence>
<dbReference type="InterPro" id="IPR036397">
    <property type="entry name" value="RNaseH_sf"/>
</dbReference>
<dbReference type="SUPFAM" id="SSF53098">
    <property type="entry name" value="Ribonuclease H-like"/>
    <property type="match status" value="1"/>
</dbReference>
<dbReference type="EMBL" id="BMML01000018">
    <property type="protein sequence ID" value="GGN29922.1"/>
    <property type="molecule type" value="Genomic_DNA"/>
</dbReference>
<feature type="domain" description="Integrase catalytic" evidence="1">
    <location>
        <begin position="109"/>
        <end position="174"/>
    </location>
</feature>
<dbReference type="GO" id="GO:0015074">
    <property type="term" value="P:DNA integration"/>
    <property type="evidence" value="ECO:0007669"/>
    <property type="project" value="InterPro"/>
</dbReference>
<protein>
    <submittedName>
        <fullName evidence="2">Integrase</fullName>
    </submittedName>
</protein>
<dbReference type="AlphaFoldDB" id="A0A917XIN7"/>
<dbReference type="Pfam" id="PF13683">
    <property type="entry name" value="rve_3"/>
    <property type="match status" value="1"/>
</dbReference>
<dbReference type="RefSeq" id="WP_189266592.1">
    <property type="nucleotide sequence ID" value="NZ_BMML01000018.1"/>
</dbReference>